<proteinExistence type="inferred from homology"/>
<feature type="domain" description="EamA" evidence="7">
    <location>
        <begin position="8"/>
        <end position="137"/>
    </location>
</feature>
<dbReference type="InterPro" id="IPR050638">
    <property type="entry name" value="AA-Vitamin_Transporters"/>
</dbReference>
<sequence>MKSIHQGWLNGFIGVLIFAGSMPATRLAVQGFSPEFLTGIRAVIAASIAIMLLLILRQQRPSAAQLKSLAIVSIGVVAGFPFFTALALQTLSAAHSLIFIALLPLSTAFFAVLRAKELPQTAFWIYAGLGSSAVMFFMLYQSGLHGISIGDAYMIAAVLLCGLGYAEGGMLSRSLGGWQVICWALVMALPLMLLISWIYIPQDFSRIPRTAYLGLAYVSLFSMLIGFFFWYKGLALGGIAKIGQIQLVQPFIGLMLCAIILNEHITLLMIAVSAAVVACVVMAKKYA</sequence>
<feature type="transmembrane region" description="Helical" evidence="6">
    <location>
        <begin position="178"/>
        <end position="200"/>
    </location>
</feature>
<dbReference type="InterPro" id="IPR000620">
    <property type="entry name" value="EamA_dom"/>
</dbReference>
<comment type="caution">
    <text evidence="8">The sequence shown here is derived from an EMBL/GenBank/DDBJ whole genome shotgun (WGS) entry which is preliminary data.</text>
</comment>
<evidence type="ECO:0000256" key="1">
    <source>
        <dbReference type="ARBA" id="ARBA00004141"/>
    </source>
</evidence>
<feature type="transmembrane region" description="Helical" evidence="6">
    <location>
        <begin position="36"/>
        <end position="56"/>
    </location>
</feature>
<feature type="transmembrane region" description="Helical" evidence="6">
    <location>
        <begin position="212"/>
        <end position="231"/>
    </location>
</feature>
<comment type="subcellular location">
    <subcellularLocation>
        <location evidence="1">Membrane</location>
        <topology evidence="1">Multi-pass membrane protein</topology>
    </subcellularLocation>
</comment>
<evidence type="ECO:0000313" key="9">
    <source>
        <dbReference type="Proteomes" id="UP000076276"/>
    </source>
</evidence>
<protein>
    <submittedName>
        <fullName evidence="8">Transporter</fullName>
    </submittedName>
</protein>
<dbReference type="RefSeq" id="WP_067667179.1">
    <property type="nucleotide sequence ID" value="NZ_CBCSIK010000008.1"/>
</dbReference>
<dbReference type="PANTHER" id="PTHR32322:SF2">
    <property type="entry name" value="EAMA DOMAIN-CONTAINING PROTEIN"/>
    <property type="match status" value="1"/>
</dbReference>
<evidence type="ECO:0000313" key="8">
    <source>
        <dbReference type="EMBL" id="KYQ72808.1"/>
    </source>
</evidence>
<evidence type="ECO:0000256" key="4">
    <source>
        <dbReference type="ARBA" id="ARBA00022989"/>
    </source>
</evidence>
<reference evidence="8 9" key="1">
    <citation type="submission" date="2016-03" db="EMBL/GenBank/DDBJ databases">
        <title>Acinetobacter genomospecies 28 strain ANC 4149.</title>
        <authorList>
            <person name="Radolfova-Krizova L."/>
            <person name="Nemec A."/>
        </authorList>
    </citation>
    <scope>NUCLEOTIDE SEQUENCE [LARGE SCALE GENOMIC DNA]</scope>
    <source>
        <strain evidence="8 9">ANC 4149</strain>
    </source>
</reference>
<evidence type="ECO:0000256" key="3">
    <source>
        <dbReference type="ARBA" id="ARBA00022692"/>
    </source>
</evidence>
<dbReference type="OrthoDB" id="9784288at2"/>
<feature type="transmembrane region" description="Helical" evidence="6">
    <location>
        <begin position="7"/>
        <end position="24"/>
    </location>
</feature>
<dbReference type="InterPro" id="IPR037185">
    <property type="entry name" value="EmrE-like"/>
</dbReference>
<evidence type="ECO:0000256" key="6">
    <source>
        <dbReference type="SAM" id="Phobius"/>
    </source>
</evidence>
<name>A0A151Y458_9GAMM</name>
<keyword evidence="3 6" id="KW-0812">Transmembrane</keyword>
<feature type="transmembrane region" description="Helical" evidence="6">
    <location>
        <begin position="68"/>
        <end position="88"/>
    </location>
</feature>
<organism evidence="8 9">
    <name type="scientific">Acinetobacter pragensis</name>
    <dbReference type="NCBI Taxonomy" id="1806892"/>
    <lineage>
        <taxon>Bacteria</taxon>
        <taxon>Pseudomonadati</taxon>
        <taxon>Pseudomonadota</taxon>
        <taxon>Gammaproteobacteria</taxon>
        <taxon>Moraxellales</taxon>
        <taxon>Moraxellaceae</taxon>
        <taxon>Acinetobacter</taxon>
    </lineage>
</organism>
<feature type="domain" description="EamA" evidence="7">
    <location>
        <begin position="149"/>
        <end position="281"/>
    </location>
</feature>
<keyword evidence="9" id="KW-1185">Reference proteome</keyword>
<dbReference type="PANTHER" id="PTHR32322">
    <property type="entry name" value="INNER MEMBRANE TRANSPORTER"/>
    <property type="match status" value="1"/>
</dbReference>
<evidence type="ECO:0000256" key="2">
    <source>
        <dbReference type="ARBA" id="ARBA00007362"/>
    </source>
</evidence>
<dbReference type="Pfam" id="PF00892">
    <property type="entry name" value="EamA"/>
    <property type="match status" value="2"/>
</dbReference>
<dbReference type="EMBL" id="LUAW01000013">
    <property type="protein sequence ID" value="KYQ72808.1"/>
    <property type="molecule type" value="Genomic_DNA"/>
</dbReference>
<evidence type="ECO:0000256" key="5">
    <source>
        <dbReference type="ARBA" id="ARBA00023136"/>
    </source>
</evidence>
<evidence type="ECO:0000259" key="7">
    <source>
        <dbReference type="Pfam" id="PF00892"/>
    </source>
</evidence>
<dbReference type="GO" id="GO:0016020">
    <property type="term" value="C:membrane"/>
    <property type="evidence" value="ECO:0007669"/>
    <property type="project" value="UniProtKB-SubCell"/>
</dbReference>
<dbReference type="AlphaFoldDB" id="A0A151Y458"/>
<keyword evidence="5 6" id="KW-0472">Membrane</keyword>
<gene>
    <name evidence="8" type="ORF">AZH43_08100</name>
</gene>
<dbReference type="STRING" id="1806892.AZH43_08100"/>
<feature type="transmembrane region" description="Helical" evidence="6">
    <location>
        <begin position="122"/>
        <end position="140"/>
    </location>
</feature>
<dbReference type="SUPFAM" id="SSF103481">
    <property type="entry name" value="Multidrug resistance efflux transporter EmrE"/>
    <property type="match status" value="2"/>
</dbReference>
<comment type="similarity">
    <text evidence="2">Belongs to the EamA transporter family.</text>
</comment>
<accession>A0A151Y458</accession>
<dbReference type="Proteomes" id="UP000076276">
    <property type="component" value="Unassembled WGS sequence"/>
</dbReference>
<feature type="transmembrane region" description="Helical" evidence="6">
    <location>
        <begin position="267"/>
        <end position="283"/>
    </location>
</feature>
<keyword evidence="4 6" id="KW-1133">Transmembrane helix</keyword>
<feature type="transmembrane region" description="Helical" evidence="6">
    <location>
        <begin position="94"/>
        <end position="115"/>
    </location>
</feature>